<protein>
    <submittedName>
        <fullName evidence="1">Uncharacterized protein</fullName>
    </submittedName>
</protein>
<dbReference type="AlphaFoldDB" id="I3W2Y9"/>
<geneLocation type="plasmid" evidence="1">
    <name>p14-95A</name>
</geneLocation>
<keyword evidence="1" id="KW-0614">Plasmid</keyword>
<accession>I3W2Y9</accession>
<reference evidence="1" key="1">
    <citation type="submission" date="2012-01" db="EMBL/GenBank/DDBJ databases">
        <authorList>
            <person name="Summers A.O."/>
            <person name="Wireman J."/>
        </authorList>
    </citation>
    <scope>NUCLEOTIDE SEQUENCE</scope>
    <source>
        <strain evidence="1">14</strain>
        <plasmid evidence="1">p14-95A</plasmid>
    </source>
</reference>
<name>I3W2Y9_9ENTR</name>
<evidence type="ECO:0000313" key="1">
    <source>
        <dbReference type="EMBL" id="AFK89966.1"/>
    </source>
</evidence>
<organism evidence="1">
    <name type="scientific">Salmonella sp. 14</name>
    <dbReference type="NCBI Taxonomy" id="1179812"/>
    <lineage>
        <taxon>Bacteria</taxon>
        <taxon>Pseudomonadati</taxon>
        <taxon>Pseudomonadota</taxon>
        <taxon>Gammaproteobacteria</taxon>
        <taxon>Enterobacterales</taxon>
        <taxon>Enterobacteriaceae</taxon>
        <taxon>Salmonella</taxon>
    </lineage>
</organism>
<proteinExistence type="predicted"/>
<dbReference type="EMBL" id="JQ418537">
    <property type="protein sequence ID" value="AFK89966.1"/>
    <property type="molecule type" value="Genomic_DNA"/>
</dbReference>
<sequence length="37" mass="4488">MEMIRLKNSVGLYPRWYKIVKNRFITVMMTNNIKLGK</sequence>